<evidence type="ECO:0000256" key="3">
    <source>
        <dbReference type="ARBA" id="ARBA00023242"/>
    </source>
</evidence>
<dbReference type="STRING" id="86259.A0A4Z1PSV1"/>
<keyword evidence="6" id="KW-1185">Reference proteome</keyword>
<comment type="similarity">
    <text evidence="2">Belongs to the FRG1 family.</text>
</comment>
<feature type="region of interest" description="Disordered" evidence="4">
    <location>
        <begin position="1"/>
        <end position="51"/>
    </location>
</feature>
<dbReference type="Proteomes" id="UP000298493">
    <property type="component" value="Unassembled WGS sequence"/>
</dbReference>
<dbReference type="AlphaFoldDB" id="A0A4Z1PSV1"/>
<dbReference type="OrthoDB" id="5539371at2759"/>
<dbReference type="Pfam" id="PF06229">
    <property type="entry name" value="FRG1"/>
    <property type="match status" value="1"/>
</dbReference>
<reference evidence="5 6" key="1">
    <citation type="submission" date="2019-04" db="EMBL/GenBank/DDBJ databases">
        <title>High contiguity whole genome sequence and gene annotation resource for two Venturia nashicola isolates.</title>
        <authorList>
            <person name="Prokchorchik M."/>
            <person name="Won K."/>
            <person name="Lee Y."/>
            <person name="Choi E.D."/>
            <person name="Segonzac C."/>
            <person name="Sohn K.H."/>
        </authorList>
    </citation>
    <scope>NUCLEOTIDE SEQUENCE [LARGE SCALE GENOMIC DNA]</scope>
    <source>
        <strain evidence="5 6">PRI2</strain>
    </source>
</reference>
<name>A0A4Z1PSV1_9PEZI</name>
<comment type="caution">
    <text evidence="5">The sequence shown here is derived from an EMBL/GenBank/DDBJ whole genome shotgun (WGS) entry which is preliminary data.</text>
</comment>
<dbReference type="Gene3D" id="2.80.10.50">
    <property type="match status" value="1"/>
</dbReference>
<sequence>MVKALHFKGDKKVSKKRKRAQAEAEADADPDEQALTTNNAPDTNTTDEDDSWVAADAPTDITGPIILLLPTSSPSAISSDAAGSIFPIQIENIVENDATTSEPHDVRQVWVANRVAGTSGHSFKGHHGKYLSCDKFGILNATKEAVGPEEQFTVISVADSPGQFAIQTAREKFIEVEETKGGGVDKVRGDAEGIQFMSSLRIKMQARFKPKLKVAKEEKALSKITRKELEKMVGRELEDHEVKTLKRARREGDFGEKLLDVKVKSKHDKFA</sequence>
<protein>
    <submittedName>
        <fullName evidence="5">Putative frg1-like family protein</fullName>
    </submittedName>
</protein>
<dbReference type="PANTHER" id="PTHR12928:SF0">
    <property type="entry name" value="FSHD REGION GENE 1"/>
    <property type="match status" value="1"/>
</dbReference>
<accession>A0A4Z1PSV1</accession>
<evidence type="ECO:0000256" key="2">
    <source>
        <dbReference type="ARBA" id="ARBA00010878"/>
    </source>
</evidence>
<dbReference type="CDD" id="cd23339">
    <property type="entry name" value="beta-trefoil_FSCN_fungal_FRG1-like"/>
    <property type="match status" value="1"/>
</dbReference>
<proteinExistence type="inferred from homology"/>
<dbReference type="InterPro" id="IPR010414">
    <property type="entry name" value="FRG1"/>
</dbReference>
<gene>
    <name evidence="5" type="ORF">E6O75_ATG00840</name>
</gene>
<dbReference type="PANTHER" id="PTHR12928">
    <property type="entry name" value="FRG1 PROTEIN"/>
    <property type="match status" value="1"/>
</dbReference>
<organism evidence="5 6">
    <name type="scientific">Venturia nashicola</name>
    <dbReference type="NCBI Taxonomy" id="86259"/>
    <lineage>
        <taxon>Eukaryota</taxon>
        <taxon>Fungi</taxon>
        <taxon>Dikarya</taxon>
        <taxon>Ascomycota</taxon>
        <taxon>Pezizomycotina</taxon>
        <taxon>Dothideomycetes</taxon>
        <taxon>Pleosporomycetidae</taxon>
        <taxon>Venturiales</taxon>
        <taxon>Venturiaceae</taxon>
        <taxon>Venturia</taxon>
    </lineage>
</organism>
<keyword evidence="3" id="KW-0539">Nucleus</keyword>
<dbReference type="GO" id="GO:0051015">
    <property type="term" value="F:actin filament binding"/>
    <property type="evidence" value="ECO:0007669"/>
    <property type="project" value="TreeGrafter"/>
</dbReference>
<dbReference type="SUPFAM" id="SSF50405">
    <property type="entry name" value="Actin-crosslinking proteins"/>
    <property type="match status" value="1"/>
</dbReference>
<dbReference type="GO" id="GO:0071013">
    <property type="term" value="C:catalytic step 2 spliceosome"/>
    <property type="evidence" value="ECO:0007669"/>
    <property type="project" value="TreeGrafter"/>
</dbReference>
<dbReference type="InterPro" id="IPR008999">
    <property type="entry name" value="Actin-crosslinking"/>
</dbReference>
<evidence type="ECO:0000256" key="1">
    <source>
        <dbReference type="ARBA" id="ARBA00004604"/>
    </source>
</evidence>
<comment type="subcellular location">
    <subcellularLocation>
        <location evidence="1">Nucleus</location>
        <location evidence="1">Nucleolus</location>
    </subcellularLocation>
</comment>
<dbReference type="EMBL" id="SNSC02000002">
    <property type="protein sequence ID" value="TID26347.1"/>
    <property type="molecule type" value="Genomic_DNA"/>
</dbReference>
<evidence type="ECO:0000313" key="6">
    <source>
        <dbReference type="Proteomes" id="UP000298493"/>
    </source>
</evidence>
<evidence type="ECO:0000313" key="5">
    <source>
        <dbReference type="EMBL" id="TID26347.1"/>
    </source>
</evidence>
<dbReference type="GO" id="GO:0005730">
    <property type="term" value="C:nucleolus"/>
    <property type="evidence" value="ECO:0007669"/>
    <property type="project" value="UniProtKB-SubCell"/>
</dbReference>
<evidence type="ECO:0000256" key="4">
    <source>
        <dbReference type="SAM" id="MobiDB-lite"/>
    </source>
</evidence>
<feature type="compositionally biased region" description="Low complexity" evidence="4">
    <location>
        <begin position="33"/>
        <end position="44"/>
    </location>
</feature>